<reference evidence="7 8" key="1">
    <citation type="submission" date="2021-01" db="EMBL/GenBank/DDBJ databases">
        <title>Carboxyliciviraga sp.nov., isolated from coastal sediments.</title>
        <authorList>
            <person name="Lu D."/>
            <person name="Zhang T."/>
        </authorList>
    </citation>
    <scope>NUCLEOTIDE SEQUENCE [LARGE SCALE GENOMIC DNA]</scope>
    <source>
        <strain evidence="7 8">N1Y132</strain>
    </source>
</reference>
<accession>A0ABS1HGP7</accession>
<name>A0ABS1HGP7_9BACT</name>
<evidence type="ECO:0000256" key="2">
    <source>
        <dbReference type="ARBA" id="ARBA00009477"/>
    </source>
</evidence>
<dbReference type="Proteomes" id="UP000605676">
    <property type="component" value="Unassembled WGS sequence"/>
</dbReference>
<evidence type="ECO:0000259" key="5">
    <source>
        <dbReference type="Pfam" id="PF25917"/>
    </source>
</evidence>
<sequence>MKALNLSIVVLLVASLLQACGSDSTKDEKKSVAIAANAEVVKLTSVPKKFHYTGTVSSVNQSTLSTRIMGQISKVLVHEGDAVNKGQLLVSIRSNDIQAKQKQVEANIIQAKASYKHAQDDYKRMQSLKSSNSATQKELDDITVHYEMTKAQLEAAQKAKEEVDEMLSYANIRAPYSGVITQRFVDGGDMANPGMPLLAIEAPGLFEVNAKIPESDIYKLEKGDEVEVLIDACPEPIKGSIARISPSSRFSGSQFDARINLNPSSKQKAVIRSGVFAHVNHFKGEENKLLVASDMVINRGQLKGIWTVSQSNQALLRWVRLGKTYGDKVEVLSGLNEGNQVVTSSKGRLFDGAQLNLN</sequence>
<dbReference type="EMBL" id="JAENRR010000008">
    <property type="protein sequence ID" value="MBK3516766.1"/>
    <property type="molecule type" value="Genomic_DNA"/>
</dbReference>
<dbReference type="InterPro" id="IPR058627">
    <property type="entry name" value="MdtA-like_C"/>
</dbReference>
<dbReference type="PANTHER" id="PTHR30469:SF15">
    <property type="entry name" value="HLYD FAMILY OF SECRETION PROTEINS"/>
    <property type="match status" value="1"/>
</dbReference>
<dbReference type="RefSeq" id="WP_200463997.1">
    <property type="nucleotide sequence ID" value="NZ_JAENRR010000008.1"/>
</dbReference>
<keyword evidence="3" id="KW-0813">Transport</keyword>
<dbReference type="Gene3D" id="2.40.50.100">
    <property type="match status" value="1"/>
</dbReference>
<evidence type="ECO:0000256" key="3">
    <source>
        <dbReference type="ARBA" id="ARBA00022448"/>
    </source>
</evidence>
<protein>
    <submittedName>
        <fullName evidence="7">Efflux RND transporter periplasmic adaptor subunit</fullName>
    </submittedName>
</protein>
<dbReference type="PROSITE" id="PS51257">
    <property type="entry name" value="PROKAR_LIPOPROTEIN"/>
    <property type="match status" value="1"/>
</dbReference>
<dbReference type="Pfam" id="PF25917">
    <property type="entry name" value="BSH_RND"/>
    <property type="match status" value="1"/>
</dbReference>
<evidence type="ECO:0000259" key="6">
    <source>
        <dbReference type="Pfam" id="PF25967"/>
    </source>
</evidence>
<keyword evidence="8" id="KW-1185">Reference proteome</keyword>
<comment type="similarity">
    <text evidence="2">Belongs to the membrane fusion protein (MFP) (TC 8.A.1) family.</text>
</comment>
<dbReference type="PANTHER" id="PTHR30469">
    <property type="entry name" value="MULTIDRUG RESISTANCE PROTEIN MDTA"/>
    <property type="match status" value="1"/>
</dbReference>
<proteinExistence type="inferred from homology"/>
<evidence type="ECO:0000313" key="8">
    <source>
        <dbReference type="Proteomes" id="UP000605676"/>
    </source>
</evidence>
<feature type="signal peptide" evidence="4">
    <location>
        <begin position="1"/>
        <end position="19"/>
    </location>
</feature>
<dbReference type="NCBIfam" id="TIGR01730">
    <property type="entry name" value="RND_mfp"/>
    <property type="match status" value="1"/>
</dbReference>
<feature type="domain" description="Multidrug resistance protein MdtA-like C-terminal permuted SH3" evidence="6">
    <location>
        <begin position="306"/>
        <end position="345"/>
    </location>
</feature>
<evidence type="ECO:0000256" key="1">
    <source>
        <dbReference type="ARBA" id="ARBA00004196"/>
    </source>
</evidence>
<dbReference type="InterPro" id="IPR006143">
    <property type="entry name" value="RND_pump_MFP"/>
</dbReference>
<comment type="caution">
    <text evidence="7">The sequence shown here is derived from an EMBL/GenBank/DDBJ whole genome shotgun (WGS) entry which is preliminary data.</text>
</comment>
<gene>
    <name evidence="7" type="ORF">JIV24_05380</name>
</gene>
<dbReference type="SUPFAM" id="SSF111369">
    <property type="entry name" value="HlyD-like secretion proteins"/>
    <property type="match status" value="1"/>
</dbReference>
<comment type="subcellular location">
    <subcellularLocation>
        <location evidence="1">Cell envelope</location>
    </subcellularLocation>
</comment>
<dbReference type="Gene3D" id="2.40.420.20">
    <property type="match status" value="1"/>
</dbReference>
<evidence type="ECO:0000256" key="4">
    <source>
        <dbReference type="SAM" id="SignalP"/>
    </source>
</evidence>
<organism evidence="7 8">
    <name type="scientific">Carboxylicivirga marina</name>
    <dbReference type="NCBI Taxonomy" id="2800988"/>
    <lineage>
        <taxon>Bacteria</taxon>
        <taxon>Pseudomonadati</taxon>
        <taxon>Bacteroidota</taxon>
        <taxon>Bacteroidia</taxon>
        <taxon>Marinilabiliales</taxon>
        <taxon>Marinilabiliaceae</taxon>
        <taxon>Carboxylicivirga</taxon>
    </lineage>
</organism>
<dbReference type="Pfam" id="PF25967">
    <property type="entry name" value="RND-MFP_C"/>
    <property type="match status" value="1"/>
</dbReference>
<feature type="chain" id="PRO_5045402116" evidence="4">
    <location>
        <begin position="20"/>
        <end position="358"/>
    </location>
</feature>
<keyword evidence="4" id="KW-0732">Signal</keyword>
<evidence type="ECO:0000313" key="7">
    <source>
        <dbReference type="EMBL" id="MBK3516766.1"/>
    </source>
</evidence>
<dbReference type="Gene3D" id="1.10.287.470">
    <property type="entry name" value="Helix hairpin bin"/>
    <property type="match status" value="1"/>
</dbReference>
<dbReference type="Gene3D" id="2.40.30.170">
    <property type="match status" value="1"/>
</dbReference>
<feature type="domain" description="Multidrug resistance protein MdtA-like barrel-sandwich hybrid" evidence="5">
    <location>
        <begin position="61"/>
        <end position="195"/>
    </location>
</feature>
<dbReference type="InterPro" id="IPR058625">
    <property type="entry name" value="MdtA-like_BSH"/>
</dbReference>